<gene>
    <name evidence="1" type="ORF">LEQ_0042c</name>
</gene>
<evidence type="ECO:0000313" key="1">
    <source>
        <dbReference type="EMBL" id="ETA73739.1"/>
    </source>
</evidence>
<proteinExistence type="predicted"/>
<reference evidence="1 2" key="1">
    <citation type="journal article" date="2014" name="Genome Announc.">
        <title>The Genome of the Predominant Equine Lactobacillus Species, Lactobacillus equi, Is Reflective of Its Lifestyle Adaptations to an Herbivorous Host.</title>
        <authorList>
            <person name="O'Donnell M.M."/>
            <person name="Harris H.M."/>
            <person name="O'Toole P.W."/>
            <person name="Ross R.P."/>
        </authorList>
    </citation>
    <scope>NUCLEOTIDE SEQUENCE [LARGE SCALE GENOMIC DNA]</scope>
    <source>
        <strain evidence="1 2">DPC 6820</strain>
    </source>
</reference>
<sequence>MSLVLIARVMKDGDMVKHYGRHKDNHYYKGIKNIFYRKQHSSCETKKIQYATKLDALIDISAIQYQKKKNRFKSFSDVPLRAYRCKYCGQWHMTHYRDYYDE</sequence>
<dbReference type="Proteomes" id="UP000018559">
    <property type="component" value="Unassembled WGS sequence"/>
</dbReference>
<evidence type="ECO:0000313" key="2">
    <source>
        <dbReference type="Proteomes" id="UP000018559"/>
    </source>
</evidence>
<protein>
    <submittedName>
        <fullName evidence="1">Uncharacterized protein</fullName>
    </submittedName>
</protein>
<comment type="caution">
    <text evidence="1">The sequence shown here is derived from an EMBL/GenBank/DDBJ whole genome shotgun (WGS) entry which is preliminary data.</text>
</comment>
<dbReference type="EMBL" id="AWWH01000158">
    <property type="protein sequence ID" value="ETA73739.1"/>
    <property type="molecule type" value="Genomic_DNA"/>
</dbReference>
<organism evidence="1 2">
    <name type="scientific">Ligilactobacillus equi DPC 6820</name>
    <dbReference type="NCBI Taxonomy" id="1392007"/>
    <lineage>
        <taxon>Bacteria</taxon>
        <taxon>Bacillati</taxon>
        <taxon>Bacillota</taxon>
        <taxon>Bacilli</taxon>
        <taxon>Lactobacillales</taxon>
        <taxon>Lactobacillaceae</taxon>
        <taxon>Ligilactobacillus</taxon>
    </lineage>
</organism>
<keyword evidence="2" id="KW-1185">Reference proteome</keyword>
<name>V7HU36_9LACO</name>
<accession>V7HU36</accession>
<dbReference type="AlphaFoldDB" id="V7HU36"/>